<dbReference type="PANTHER" id="PTHR11732">
    <property type="entry name" value="ALDO/KETO REDUCTASE"/>
    <property type="match status" value="1"/>
</dbReference>
<dbReference type="InterPro" id="IPR018170">
    <property type="entry name" value="Aldo/ket_reductase_CS"/>
</dbReference>
<evidence type="ECO:0000313" key="2">
    <source>
        <dbReference type="Proteomes" id="UP000243459"/>
    </source>
</evidence>
<dbReference type="SUPFAM" id="SSF51430">
    <property type="entry name" value="NAD(P)-linked oxidoreductase"/>
    <property type="match status" value="1"/>
</dbReference>
<dbReference type="AlphaFoldDB" id="A0A5P1F9G0"/>
<dbReference type="PROSITE" id="PS00062">
    <property type="entry name" value="ALDOKETO_REDUCTASE_2"/>
    <property type="match status" value="1"/>
</dbReference>
<organism evidence="1 2">
    <name type="scientific">Asparagus officinalis</name>
    <name type="common">Garden asparagus</name>
    <dbReference type="NCBI Taxonomy" id="4686"/>
    <lineage>
        <taxon>Eukaryota</taxon>
        <taxon>Viridiplantae</taxon>
        <taxon>Streptophyta</taxon>
        <taxon>Embryophyta</taxon>
        <taxon>Tracheophyta</taxon>
        <taxon>Spermatophyta</taxon>
        <taxon>Magnoliopsida</taxon>
        <taxon>Liliopsida</taxon>
        <taxon>Asparagales</taxon>
        <taxon>Asparagaceae</taxon>
        <taxon>Asparagoideae</taxon>
        <taxon>Asparagus</taxon>
    </lineage>
</organism>
<evidence type="ECO:0008006" key="3">
    <source>
        <dbReference type="Google" id="ProtNLM"/>
    </source>
</evidence>
<dbReference type="EMBL" id="CM007383">
    <property type="protein sequence ID" value="ONK75026.1"/>
    <property type="molecule type" value="Genomic_DNA"/>
</dbReference>
<name>A0A5P1F9G0_ASPOF</name>
<gene>
    <name evidence="1" type="ORF">A4U43_C03F12560</name>
</gene>
<reference evidence="2" key="1">
    <citation type="journal article" date="2017" name="Nat. Commun.">
        <title>The asparagus genome sheds light on the origin and evolution of a young Y chromosome.</title>
        <authorList>
            <person name="Harkess A."/>
            <person name="Zhou J."/>
            <person name="Xu C."/>
            <person name="Bowers J.E."/>
            <person name="Van der Hulst R."/>
            <person name="Ayyampalayam S."/>
            <person name="Mercati F."/>
            <person name="Riccardi P."/>
            <person name="McKain M.R."/>
            <person name="Kakrana A."/>
            <person name="Tang H."/>
            <person name="Ray J."/>
            <person name="Groenendijk J."/>
            <person name="Arikit S."/>
            <person name="Mathioni S.M."/>
            <person name="Nakano M."/>
            <person name="Shan H."/>
            <person name="Telgmann-Rauber A."/>
            <person name="Kanno A."/>
            <person name="Yue Z."/>
            <person name="Chen H."/>
            <person name="Li W."/>
            <person name="Chen Y."/>
            <person name="Xu X."/>
            <person name="Zhang Y."/>
            <person name="Luo S."/>
            <person name="Chen H."/>
            <person name="Gao J."/>
            <person name="Mao Z."/>
            <person name="Pires J.C."/>
            <person name="Luo M."/>
            <person name="Kudrna D."/>
            <person name="Wing R.A."/>
            <person name="Meyers B.C."/>
            <person name="Yi K."/>
            <person name="Kong H."/>
            <person name="Lavrijsen P."/>
            <person name="Sunseri F."/>
            <person name="Falavigna A."/>
            <person name="Ye Y."/>
            <person name="Leebens-Mack J.H."/>
            <person name="Chen G."/>
        </authorList>
    </citation>
    <scope>NUCLEOTIDE SEQUENCE [LARGE SCALE GENOMIC DNA]</scope>
    <source>
        <strain evidence="2">cv. DH0086</strain>
    </source>
</reference>
<dbReference type="Proteomes" id="UP000243459">
    <property type="component" value="Chromosome 3"/>
</dbReference>
<keyword evidence="2" id="KW-1185">Reference proteome</keyword>
<proteinExistence type="predicted"/>
<dbReference type="Gramene" id="ONK75026">
    <property type="protein sequence ID" value="ONK75026"/>
    <property type="gene ID" value="A4U43_C03F12560"/>
</dbReference>
<dbReference type="InterPro" id="IPR036812">
    <property type="entry name" value="NAD(P)_OxRdtase_dom_sf"/>
</dbReference>
<dbReference type="GO" id="GO:0016491">
    <property type="term" value="F:oxidoreductase activity"/>
    <property type="evidence" value="ECO:0007669"/>
    <property type="project" value="InterPro"/>
</dbReference>
<evidence type="ECO:0000313" key="1">
    <source>
        <dbReference type="EMBL" id="ONK75026.1"/>
    </source>
</evidence>
<dbReference type="InterPro" id="IPR020471">
    <property type="entry name" value="AKR"/>
</dbReference>
<accession>A0A5P1F9G0</accession>
<sequence length="141" mass="15935">MPELGIWTTKNLFPPPELVEAAVYDETELGYRHFDSASVHMSQSGPSAEPLRMVWLEVGRNSSLLRSFGARMRSPMVFFRQLMRVYGQGSLSNFLFFCFKAITISNPFLETKGTCEEMKECNHLGLAKAIGVSNFTCKKLE</sequence>
<dbReference type="Gene3D" id="3.20.20.100">
    <property type="entry name" value="NADP-dependent oxidoreductase domain"/>
    <property type="match status" value="1"/>
</dbReference>
<protein>
    <recommendedName>
        <fullName evidence="3">NADP-dependent oxidoreductase domain-containing protein</fullName>
    </recommendedName>
</protein>
<dbReference type="PRINTS" id="PR00069">
    <property type="entry name" value="ALDKETRDTASE"/>
</dbReference>